<comment type="caution">
    <text evidence="3">The sequence shown here is derived from an EMBL/GenBank/DDBJ whole genome shotgun (WGS) entry which is preliminary data.</text>
</comment>
<feature type="region of interest" description="Disordered" evidence="1">
    <location>
        <begin position="115"/>
        <end position="142"/>
    </location>
</feature>
<dbReference type="Proteomes" id="UP000823964">
    <property type="component" value="Unassembled WGS sequence"/>
</dbReference>
<feature type="transmembrane region" description="Helical" evidence="2">
    <location>
        <begin position="327"/>
        <end position="346"/>
    </location>
</feature>
<organism evidence="3 4">
    <name type="scientific">Candidatus Akkermansia intestinigallinarum</name>
    <dbReference type="NCBI Taxonomy" id="2838431"/>
    <lineage>
        <taxon>Bacteria</taxon>
        <taxon>Pseudomonadati</taxon>
        <taxon>Verrucomicrobiota</taxon>
        <taxon>Verrucomicrobiia</taxon>
        <taxon>Verrucomicrobiales</taxon>
        <taxon>Akkermansiaceae</taxon>
        <taxon>Akkermansia</taxon>
    </lineage>
</organism>
<feature type="non-terminal residue" evidence="3">
    <location>
        <position position="1"/>
    </location>
</feature>
<reference evidence="3" key="1">
    <citation type="journal article" date="2021" name="PeerJ">
        <title>Extensive microbial diversity within the chicken gut microbiome revealed by metagenomics and culture.</title>
        <authorList>
            <person name="Gilroy R."/>
            <person name="Ravi A."/>
            <person name="Getino M."/>
            <person name="Pursley I."/>
            <person name="Horton D.L."/>
            <person name="Alikhan N.F."/>
            <person name="Baker D."/>
            <person name="Gharbi K."/>
            <person name="Hall N."/>
            <person name="Watson M."/>
            <person name="Adriaenssens E.M."/>
            <person name="Foster-Nyarko E."/>
            <person name="Jarju S."/>
            <person name="Secka A."/>
            <person name="Antonio M."/>
            <person name="Oren A."/>
            <person name="Chaudhuri R.R."/>
            <person name="La Ragione R."/>
            <person name="Hildebrand F."/>
            <person name="Pallen M.J."/>
        </authorList>
    </citation>
    <scope>NUCLEOTIDE SEQUENCE</scope>
    <source>
        <strain evidence="3">14975</strain>
    </source>
</reference>
<feature type="compositionally biased region" description="Basic and acidic residues" evidence="1">
    <location>
        <begin position="121"/>
        <end position="140"/>
    </location>
</feature>
<dbReference type="AlphaFoldDB" id="A0A9D1VBI9"/>
<keyword evidence="2" id="KW-0472">Membrane</keyword>
<keyword evidence="2" id="KW-1133">Transmembrane helix</keyword>
<dbReference type="EMBL" id="DXFQ01000103">
    <property type="protein sequence ID" value="HIX20101.1"/>
    <property type="molecule type" value="Genomic_DNA"/>
</dbReference>
<keyword evidence="2" id="KW-0812">Transmembrane</keyword>
<evidence type="ECO:0000256" key="1">
    <source>
        <dbReference type="SAM" id="MobiDB-lite"/>
    </source>
</evidence>
<feature type="region of interest" description="Disordered" evidence="1">
    <location>
        <begin position="1"/>
        <end position="95"/>
    </location>
</feature>
<feature type="compositionally biased region" description="Low complexity" evidence="1">
    <location>
        <begin position="72"/>
        <end position="94"/>
    </location>
</feature>
<sequence>GEDVAVDPESEDVAVDPDSEDIAVDPDSEDVAVDPDSEDVAVDPDSEDVAVDPDLGENTPAPDASASPGEKAATVDPPAAPPAAAAGGDDLPPAWREEDYRSLMSGELAEGYTTLIPARRVAPEAPERRRQSDESDRSVPERYVSAYNRPPEHGLIDPQQLFSTVEQADLLYVLSQVNTQANYRINVVVYKSGQNLGPGLSVANLLRTTSLPCEYTLLISYPLGAPAELELGLQELRVSDEERHRWLLAMRDAAVNRGGGVDGLIAAIRSLQQSVAPMAADLKPIRDELNEKMPMIDLPMKNKGEEEQAGTGKKFTAFFTDEQNRPLLITLGCLAAALVVTVMIYCRRKRRGVLIDSEPDRRLASPYGAGVSRIVRYLHGRETPRETPPY</sequence>
<accession>A0A9D1VBI9</accession>
<protein>
    <submittedName>
        <fullName evidence="3">Uncharacterized protein</fullName>
    </submittedName>
</protein>
<evidence type="ECO:0000313" key="3">
    <source>
        <dbReference type="EMBL" id="HIX20101.1"/>
    </source>
</evidence>
<name>A0A9D1VBI9_9BACT</name>
<proteinExistence type="predicted"/>
<reference evidence="3" key="2">
    <citation type="submission" date="2021-04" db="EMBL/GenBank/DDBJ databases">
        <authorList>
            <person name="Gilroy R."/>
        </authorList>
    </citation>
    <scope>NUCLEOTIDE SEQUENCE</scope>
    <source>
        <strain evidence="3">14975</strain>
    </source>
</reference>
<evidence type="ECO:0000313" key="4">
    <source>
        <dbReference type="Proteomes" id="UP000823964"/>
    </source>
</evidence>
<feature type="compositionally biased region" description="Acidic residues" evidence="1">
    <location>
        <begin position="1"/>
        <end position="55"/>
    </location>
</feature>
<evidence type="ECO:0000256" key="2">
    <source>
        <dbReference type="SAM" id="Phobius"/>
    </source>
</evidence>
<gene>
    <name evidence="3" type="ORF">H9862_05800</name>
</gene>